<reference evidence="2 3" key="1">
    <citation type="submission" date="2018-05" db="EMBL/GenBank/DDBJ databases">
        <title>Genomic analysis of Gracilibacillus dipsosauri DD1 reveals novel features of a salt-tolerant amylase.</title>
        <authorList>
            <person name="Deutch C.E."/>
            <person name="Yang S."/>
        </authorList>
    </citation>
    <scope>NUCLEOTIDE SEQUENCE [LARGE SCALE GENOMIC DNA]</scope>
    <source>
        <strain evidence="2 3">DD1</strain>
    </source>
</reference>
<evidence type="ECO:0000313" key="3">
    <source>
        <dbReference type="Proteomes" id="UP000245624"/>
    </source>
</evidence>
<name>A0A317KY26_9BACI</name>
<comment type="caution">
    <text evidence="2">The sequence shown here is derived from an EMBL/GenBank/DDBJ whole genome shotgun (WGS) entry which is preliminary data.</text>
</comment>
<accession>A0A317KY26</accession>
<proteinExistence type="predicted"/>
<keyword evidence="1" id="KW-1133">Transmembrane helix</keyword>
<dbReference type="EMBL" id="QGTD01000011">
    <property type="protein sequence ID" value="PWU68014.1"/>
    <property type="molecule type" value="Genomic_DNA"/>
</dbReference>
<evidence type="ECO:0000256" key="1">
    <source>
        <dbReference type="SAM" id="Phobius"/>
    </source>
</evidence>
<dbReference type="Proteomes" id="UP000245624">
    <property type="component" value="Unassembled WGS sequence"/>
</dbReference>
<keyword evidence="1" id="KW-0812">Transmembrane</keyword>
<keyword evidence="1" id="KW-0472">Membrane</keyword>
<evidence type="ECO:0000313" key="2">
    <source>
        <dbReference type="EMBL" id="PWU68014.1"/>
    </source>
</evidence>
<organism evidence="2 3">
    <name type="scientific">Gracilibacillus dipsosauri</name>
    <dbReference type="NCBI Taxonomy" id="178340"/>
    <lineage>
        <taxon>Bacteria</taxon>
        <taxon>Bacillati</taxon>
        <taxon>Bacillota</taxon>
        <taxon>Bacilli</taxon>
        <taxon>Bacillales</taxon>
        <taxon>Bacillaceae</taxon>
        <taxon>Gracilibacillus</taxon>
    </lineage>
</organism>
<gene>
    <name evidence="2" type="ORF">DLJ74_13010</name>
</gene>
<dbReference type="AlphaFoldDB" id="A0A317KY26"/>
<protein>
    <submittedName>
        <fullName evidence="2">Uncharacterized protein</fullName>
    </submittedName>
</protein>
<dbReference type="RefSeq" id="WP_054861623.1">
    <property type="nucleotide sequence ID" value="NZ_JAJUIE010000006.1"/>
</dbReference>
<feature type="transmembrane region" description="Helical" evidence="1">
    <location>
        <begin position="54"/>
        <end position="77"/>
    </location>
</feature>
<keyword evidence="3" id="KW-1185">Reference proteome</keyword>
<sequence>MKKYVALIFLFTILIHGMLPISTGAMHPVLVMEHSMDVADHSVSKTDFQPDNSLFILSAFIWSSILISIVLTSNGTASTEIRERKLIPKMCQSNYLITHLSLKG</sequence>